<evidence type="ECO:0000313" key="2">
    <source>
        <dbReference type="EMBL" id="TDS86332.1"/>
    </source>
</evidence>
<evidence type="ECO:0000256" key="1">
    <source>
        <dbReference type="SAM" id="MobiDB-lite"/>
    </source>
</evidence>
<evidence type="ECO:0000313" key="3">
    <source>
        <dbReference type="Proteomes" id="UP000294506"/>
    </source>
</evidence>
<dbReference type="AlphaFoldDB" id="A0A4R7G597"/>
<gene>
    <name evidence="2" type="ORF">EV640_10318</name>
</gene>
<reference evidence="2 3" key="1">
    <citation type="submission" date="2019-03" db="EMBL/GenBank/DDBJ databases">
        <title>Genomic Encyclopedia of Type Strains, Phase III (KMG-III): the genomes of soil and plant-associated and newly described type strains.</title>
        <authorList>
            <person name="Whitman W."/>
        </authorList>
    </citation>
    <scope>NUCLEOTIDE SEQUENCE [LARGE SCALE GENOMIC DNA]</scope>
    <source>
        <strain evidence="2 3">DSM 27373</strain>
    </source>
</reference>
<organism evidence="2 3">
    <name type="scientific">Nesterenkonia aurantiaca</name>
    <dbReference type="NCBI Taxonomy" id="1436010"/>
    <lineage>
        <taxon>Bacteria</taxon>
        <taxon>Bacillati</taxon>
        <taxon>Actinomycetota</taxon>
        <taxon>Actinomycetes</taxon>
        <taxon>Micrococcales</taxon>
        <taxon>Micrococcaceae</taxon>
        <taxon>Nesterenkonia</taxon>
    </lineage>
</organism>
<comment type="caution">
    <text evidence="2">The sequence shown here is derived from an EMBL/GenBank/DDBJ whole genome shotgun (WGS) entry which is preliminary data.</text>
</comment>
<dbReference type="RefSeq" id="WP_133725950.1">
    <property type="nucleotide sequence ID" value="NZ_SOAN01000003.1"/>
</dbReference>
<name>A0A4R7G597_9MICC</name>
<dbReference type="Proteomes" id="UP000294506">
    <property type="component" value="Unassembled WGS sequence"/>
</dbReference>
<dbReference type="EMBL" id="SOAN01000003">
    <property type="protein sequence ID" value="TDS86332.1"/>
    <property type="molecule type" value="Genomic_DNA"/>
</dbReference>
<accession>A0A4R7G597</accession>
<feature type="region of interest" description="Disordered" evidence="1">
    <location>
        <begin position="152"/>
        <end position="172"/>
    </location>
</feature>
<proteinExistence type="predicted"/>
<keyword evidence="3" id="KW-1185">Reference proteome</keyword>
<protein>
    <submittedName>
        <fullName evidence="2">Uncharacterized protein</fullName>
    </submittedName>
</protein>
<sequence>MTAPGRGWLANGLAGVRILGHLVTGPLLRRRRMGWGAVCSEVEADWPGNELIPDPAWTATHAVTVAASPEQIWPWLAQLGQGRGGFYSFERLENLLGCQIRNVDRVLPEHQDVVAAGEVRLAPQMAMRVARAEIAADLVLVADFRAADAETTDAVGPGSAHAGSEDPGSRTGGSVAAVAGVWSLHLRPRPEGGTRLIERLRYAKARSFPEQIFGSRHLIEPISFVMSKEMLCNIKELAERGALASRSGADHIEPTLA</sequence>